<feature type="transmembrane region" description="Helical" evidence="1">
    <location>
        <begin position="173"/>
        <end position="195"/>
    </location>
</feature>
<feature type="transmembrane region" description="Helical" evidence="1">
    <location>
        <begin position="283"/>
        <end position="302"/>
    </location>
</feature>
<feature type="transmembrane region" description="Helical" evidence="1">
    <location>
        <begin position="43"/>
        <end position="64"/>
    </location>
</feature>
<organism evidence="2 3">
    <name type="scientific">Trichonephila clavata</name>
    <name type="common">Joro spider</name>
    <name type="synonym">Nephila clavata</name>
    <dbReference type="NCBI Taxonomy" id="2740835"/>
    <lineage>
        <taxon>Eukaryota</taxon>
        <taxon>Metazoa</taxon>
        <taxon>Ecdysozoa</taxon>
        <taxon>Arthropoda</taxon>
        <taxon>Chelicerata</taxon>
        <taxon>Arachnida</taxon>
        <taxon>Araneae</taxon>
        <taxon>Araneomorphae</taxon>
        <taxon>Entelegynae</taxon>
        <taxon>Araneoidea</taxon>
        <taxon>Nephilidae</taxon>
        <taxon>Trichonephila</taxon>
    </lineage>
</organism>
<keyword evidence="1" id="KW-0812">Transmembrane</keyword>
<dbReference type="OrthoDB" id="6433500at2759"/>
<evidence type="ECO:0000313" key="2">
    <source>
        <dbReference type="EMBL" id="GFR15406.1"/>
    </source>
</evidence>
<dbReference type="Proteomes" id="UP000887116">
    <property type="component" value="Unassembled WGS sequence"/>
</dbReference>
<proteinExistence type="predicted"/>
<accession>A0A8X6H1A9</accession>
<dbReference type="AlphaFoldDB" id="A0A8X6H1A9"/>
<feature type="transmembrane region" description="Helical" evidence="1">
    <location>
        <begin position="201"/>
        <end position="220"/>
    </location>
</feature>
<evidence type="ECO:0000256" key="1">
    <source>
        <dbReference type="SAM" id="Phobius"/>
    </source>
</evidence>
<keyword evidence="3" id="KW-1185">Reference proteome</keyword>
<dbReference type="EMBL" id="BMAO01027241">
    <property type="protein sequence ID" value="GFR15406.1"/>
    <property type="molecule type" value="Genomic_DNA"/>
</dbReference>
<gene>
    <name evidence="2" type="ORF">TNCT_124681</name>
</gene>
<feature type="transmembrane region" description="Helical" evidence="1">
    <location>
        <begin position="85"/>
        <end position="104"/>
    </location>
</feature>
<keyword evidence="1" id="KW-0472">Membrane</keyword>
<sequence>MVCAVILRVHLVVKGKDIIKELSSLKKVHSKYMECPQKSLKRYIIAGSILGYITAVALTCFDLTPQSLSDSNKIYFFGMTIPETYADYTFSFAVIIISVNNVVVCTGQDVAIVLICSIYQKLGCFIADSKKELITHKSEVSLTPKVCHNFAKTVDILSTSVIRIDSIISPLSFYSLCLFLFQVLKATSLFMRSTFKPWDSILGICILITLIPKLILLVMLGSRIHERFAEIKALVLKAPVLNERIWNETPSGINHITLCQIVDSMSENSFMTAMGVIKIEKSVILSILCAFISYSVLIIQVFHE</sequence>
<name>A0A8X6H1A9_TRICU</name>
<evidence type="ECO:0000313" key="3">
    <source>
        <dbReference type="Proteomes" id="UP000887116"/>
    </source>
</evidence>
<comment type="caution">
    <text evidence="2">The sequence shown here is derived from an EMBL/GenBank/DDBJ whole genome shotgun (WGS) entry which is preliminary data.</text>
</comment>
<reference evidence="2" key="1">
    <citation type="submission" date="2020-07" db="EMBL/GenBank/DDBJ databases">
        <title>Multicomponent nature underlies the extraordinary mechanical properties of spider dragline silk.</title>
        <authorList>
            <person name="Kono N."/>
            <person name="Nakamura H."/>
            <person name="Mori M."/>
            <person name="Yoshida Y."/>
            <person name="Ohtoshi R."/>
            <person name="Malay A.D."/>
            <person name="Moran D.A.P."/>
            <person name="Tomita M."/>
            <person name="Numata K."/>
            <person name="Arakawa K."/>
        </authorList>
    </citation>
    <scope>NUCLEOTIDE SEQUENCE</scope>
</reference>
<protein>
    <submittedName>
        <fullName evidence="2">Uncharacterized protein</fullName>
    </submittedName>
</protein>
<keyword evidence="1" id="KW-1133">Transmembrane helix</keyword>